<reference evidence="3" key="1">
    <citation type="submission" date="2013-06" db="EMBL/GenBank/DDBJ databases">
        <authorList>
            <person name="Zhao Q."/>
        </authorList>
    </citation>
    <scope>NUCLEOTIDE SEQUENCE</scope>
    <source>
        <strain evidence="3">cv. W1943</strain>
    </source>
</reference>
<protein>
    <submittedName>
        <fullName evidence="2">Uncharacterized protein</fullName>
    </submittedName>
</protein>
<evidence type="ECO:0000313" key="3">
    <source>
        <dbReference type="Proteomes" id="UP000008022"/>
    </source>
</evidence>
<dbReference type="EnsemblPlants" id="ORUFI03G25550.1">
    <property type="protein sequence ID" value="ORUFI03G25550.1"/>
    <property type="gene ID" value="ORUFI03G25550"/>
</dbReference>
<name>A0A0E0NXT0_ORYRU</name>
<dbReference type="AlphaFoldDB" id="A0A0E0NXT0"/>
<keyword evidence="3" id="KW-1185">Reference proteome</keyword>
<evidence type="ECO:0000313" key="2">
    <source>
        <dbReference type="EnsemblPlants" id="ORUFI03G25550.1"/>
    </source>
</evidence>
<reference evidence="2" key="2">
    <citation type="submission" date="2015-06" db="UniProtKB">
        <authorList>
            <consortium name="EnsemblPlants"/>
        </authorList>
    </citation>
    <scope>IDENTIFICATION</scope>
</reference>
<dbReference type="Proteomes" id="UP000008022">
    <property type="component" value="Unassembled WGS sequence"/>
</dbReference>
<feature type="compositionally biased region" description="Acidic residues" evidence="1">
    <location>
        <begin position="32"/>
        <end position="41"/>
    </location>
</feature>
<proteinExistence type="predicted"/>
<accession>A0A0E0NXT0</accession>
<dbReference type="Gramene" id="ORUFI03G25550.1">
    <property type="protein sequence ID" value="ORUFI03G25550.1"/>
    <property type="gene ID" value="ORUFI03G25550"/>
</dbReference>
<feature type="region of interest" description="Disordered" evidence="1">
    <location>
        <begin position="1"/>
        <end position="74"/>
    </location>
</feature>
<feature type="compositionally biased region" description="Low complexity" evidence="1">
    <location>
        <begin position="12"/>
        <end position="28"/>
    </location>
</feature>
<sequence>MRAWRRSGGGRAQQWAKQRRASAAAGRAAEGELGEEEDSGWDGELPRARRPPPPCPSGCPTAPATKASRPSIAS</sequence>
<evidence type="ECO:0000256" key="1">
    <source>
        <dbReference type="SAM" id="MobiDB-lite"/>
    </source>
</evidence>
<organism evidence="2 3">
    <name type="scientific">Oryza rufipogon</name>
    <name type="common">Brownbeard rice</name>
    <name type="synonym">Asian wild rice</name>
    <dbReference type="NCBI Taxonomy" id="4529"/>
    <lineage>
        <taxon>Eukaryota</taxon>
        <taxon>Viridiplantae</taxon>
        <taxon>Streptophyta</taxon>
        <taxon>Embryophyta</taxon>
        <taxon>Tracheophyta</taxon>
        <taxon>Spermatophyta</taxon>
        <taxon>Magnoliopsida</taxon>
        <taxon>Liliopsida</taxon>
        <taxon>Poales</taxon>
        <taxon>Poaceae</taxon>
        <taxon>BOP clade</taxon>
        <taxon>Oryzoideae</taxon>
        <taxon>Oryzeae</taxon>
        <taxon>Oryzinae</taxon>
        <taxon>Oryza</taxon>
    </lineage>
</organism>
<dbReference type="HOGENOM" id="CLU_2692107_0_0_1"/>